<dbReference type="EMBL" id="NMQA01000019">
    <property type="protein sequence ID" value="PMB00793.1"/>
    <property type="molecule type" value="Genomic_DNA"/>
</dbReference>
<dbReference type="AlphaFoldDB" id="A0A2N6KLQ2"/>
<reference evidence="6 7" key="1">
    <citation type="submission" date="2017-07" db="EMBL/GenBank/DDBJ databases">
        <title>Genomes of Fischerella (Mastigocladus) sp. strains.</title>
        <authorList>
            <person name="Miller S.R."/>
        </authorList>
    </citation>
    <scope>NUCLEOTIDE SEQUENCE [LARGE SCALE GENOMIC DNA]</scope>
    <source>
        <strain evidence="6 7">CCMEE 5268</strain>
    </source>
</reference>
<dbReference type="PANTHER" id="PTHR47506:SF3">
    <property type="entry name" value="HTH-TYPE TRANSCRIPTIONAL REGULATOR LMRA"/>
    <property type="match status" value="1"/>
</dbReference>
<dbReference type="InterPro" id="IPR036271">
    <property type="entry name" value="Tet_transcr_reg_TetR-rel_C_sf"/>
</dbReference>
<evidence type="ECO:0000256" key="2">
    <source>
        <dbReference type="ARBA" id="ARBA00023125"/>
    </source>
</evidence>
<dbReference type="PROSITE" id="PS50977">
    <property type="entry name" value="HTH_TETR_2"/>
    <property type="match status" value="1"/>
</dbReference>
<dbReference type="InterPro" id="IPR011075">
    <property type="entry name" value="TetR_C"/>
</dbReference>
<dbReference type="SUPFAM" id="SSF46689">
    <property type="entry name" value="Homeodomain-like"/>
    <property type="match status" value="1"/>
</dbReference>
<dbReference type="Gene3D" id="1.10.357.10">
    <property type="entry name" value="Tetracycline Repressor, domain 2"/>
    <property type="match status" value="1"/>
</dbReference>
<evidence type="ECO:0000259" key="5">
    <source>
        <dbReference type="PROSITE" id="PS50977"/>
    </source>
</evidence>
<comment type="caution">
    <text evidence="6">The sequence shown here is derived from an EMBL/GenBank/DDBJ whole genome shotgun (WGS) entry which is preliminary data.</text>
</comment>
<sequence>MSKAKITREKILRKAAELFNQKGYSGVSMSDIMQATGLQKGGIYNHFQSKEELALHALDLAFNLVNQRFLDAIKGKTHAIERLQAITSVYLSFVLGEPLIPGGCPILNTAIESDDTNLVLRAKTQEAMNSWRQLICQIIEKGIAEGEISQAVEADVVATILIANLEGALMMSQLYRKRIHMERVIEHLNQYLTSLVSLKEELEYR</sequence>
<protein>
    <submittedName>
        <fullName evidence="6">TetR family transcriptional regulator</fullName>
    </submittedName>
</protein>
<evidence type="ECO:0000313" key="7">
    <source>
        <dbReference type="Proteomes" id="UP000235025"/>
    </source>
</evidence>
<organism evidence="6 7">
    <name type="scientific">Fischerella thermalis CCMEE 5268</name>
    <dbReference type="NCBI Taxonomy" id="2019662"/>
    <lineage>
        <taxon>Bacteria</taxon>
        <taxon>Bacillati</taxon>
        <taxon>Cyanobacteriota</taxon>
        <taxon>Cyanophyceae</taxon>
        <taxon>Nostocales</taxon>
        <taxon>Hapalosiphonaceae</taxon>
        <taxon>Fischerella</taxon>
    </lineage>
</organism>
<name>A0A2N6KLQ2_9CYAN</name>
<dbReference type="GO" id="GO:0003677">
    <property type="term" value="F:DNA binding"/>
    <property type="evidence" value="ECO:0007669"/>
    <property type="project" value="UniProtKB-UniRule"/>
</dbReference>
<dbReference type="RefSeq" id="WP_102150347.1">
    <property type="nucleotide sequence ID" value="NZ_NMQA01000019.1"/>
</dbReference>
<dbReference type="InterPro" id="IPR023772">
    <property type="entry name" value="DNA-bd_HTH_TetR-type_CS"/>
</dbReference>
<dbReference type="PANTHER" id="PTHR47506">
    <property type="entry name" value="TRANSCRIPTIONAL REGULATORY PROTEIN"/>
    <property type="match status" value="1"/>
</dbReference>
<evidence type="ECO:0000313" key="6">
    <source>
        <dbReference type="EMBL" id="PMB00793.1"/>
    </source>
</evidence>
<dbReference type="InterPro" id="IPR009057">
    <property type="entry name" value="Homeodomain-like_sf"/>
</dbReference>
<gene>
    <name evidence="6" type="ORF">CEN50_01760</name>
</gene>
<feature type="DNA-binding region" description="H-T-H motif" evidence="4">
    <location>
        <begin position="28"/>
        <end position="47"/>
    </location>
</feature>
<evidence type="ECO:0000256" key="4">
    <source>
        <dbReference type="PROSITE-ProRule" id="PRU00335"/>
    </source>
</evidence>
<dbReference type="InterPro" id="IPR001647">
    <property type="entry name" value="HTH_TetR"/>
</dbReference>
<keyword evidence="3" id="KW-0804">Transcription</keyword>
<dbReference type="PRINTS" id="PR00455">
    <property type="entry name" value="HTHTETR"/>
</dbReference>
<dbReference type="Proteomes" id="UP000235025">
    <property type="component" value="Unassembled WGS sequence"/>
</dbReference>
<evidence type="ECO:0000256" key="3">
    <source>
        <dbReference type="ARBA" id="ARBA00023163"/>
    </source>
</evidence>
<dbReference type="Pfam" id="PF00440">
    <property type="entry name" value="TetR_N"/>
    <property type="match status" value="1"/>
</dbReference>
<dbReference type="SUPFAM" id="SSF48498">
    <property type="entry name" value="Tetracyclin repressor-like, C-terminal domain"/>
    <property type="match status" value="1"/>
</dbReference>
<dbReference type="Pfam" id="PF16925">
    <property type="entry name" value="TetR_C_13"/>
    <property type="match status" value="1"/>
</dbReference>
<evidence type="ECO:0000256" key="1">
    <source>
        <dbReference type="ARBA" id="ARBA00023015"/>
    </source>
</evidence>
<keyword evidence="1" id="KW-0805">Transcription regulation</keyword>
<keyword evidence="2 4" id="KW-0238">DNA-binding</keyword>
<proteinExistence type="predicted"/>
<dbReference type="PROSITE" id="PS01081">
    <property type="entry name" value="HTH_TETR_1"/>
    <property type="match status" value="1"/>
</dbReference>
<accession>A0A2N6KLQ2</accession>
<feature type="domain" description="HTH tetR-type" evidence="5">
    <location>
        <begin position="5"/>
        <end position="65"/>
    </location>
</feature>